<dbReference type="Proteomes" id="UP000094527">
    <property type="component" value="Unassembled WGS sequence"/>
</dbReference>
<evidence type="ECO:0000256" key="1">
    <source>
        <dbReference type="ARBA" id="ARBA00023033"/>
    </source>
</evidence>
<comment type="caution">
    <text evidence="2">The sequence shown here is derived from an EMBL/GenBank/DDBJ whole genome shotgun (WGS) entry which is preliminary data.</text>
</comment>
<sequence>MESVNFTAVSGLFFAPFLRYIAPEKNLQAIVGDLFVAGSETSSNSLSVSLYLLELSTFGGDNHRKLRLSDGGAAR</sequence>
<evidence type="ECO:0000313" key="3">
    <source>
        <dbReference type="Proteomes" id="UP000094527"/>
    </source>
</evidence>
<dbReference type="AlphaFoldDB" id="A0A1D2M6F1"/>
<keyword evidence="1" id="KW-0503">Monooxygenase</keyword>
<dbReference type="GO" id="GO:0020037">
    <property type="term" value="F:heme binding"/>
    <property type="evidence" value="ECO:0007669"/>
    <property type="project" value="InterPro"/>
</dbReference>
<keyword evidence="3" id="KW-1185">Reference proteome</keyword>
<proteinExistence type="predicted"/>
<dbReference type="EMBL" id="LJIJ01003453">
    <property type="protein sequence ID" value="ODM88536.1"/>
    <property type="molecule type" value="Genomic_DNA"/>
</dbReference>
<protein>
    <submittedName>
        <fullName evidence="2">Cytochrome P450 2D11</fullName>
    </submittedName>
</protein>
<dbReference type="SUPFAM" id="SSF48264">
    <property type="entry name" value="Cytochrome P450"/>
    <property type="match status" value="1"/>
</dbReference>
<keyword evidence="1" id="KW-0560">Oxidoreductase</keyword>
<dbReference type="GO" id="GO:0005506">
    <property type="term" value="F:iron ion binding"/>
    <property type="evidence" value="ECO:0007669"/>
    <property type="project" value="InterPro"/>
</dbReference>
<evidence type="ECO:0000313" key="2">
    <source>
        <dbReference type="EMBL" id="ODM88536.1"/>
    </source>
</evidence>
<gene>
    <name evidence="2" type="ORF">Ocin01_18146</name>
</gene>
<organism evidence="2 3">
    <name type="scientific">Orchesella cincta</name>
    <name type="common">Springtail</name>
    <name type="synonym">Podura cincta</name>
    <dbReference type="NCBI Taxonomy" id="48709"/>
    <lineage>
        <taxon>Eukaryota</taxon>
        <taxon>Metazoa</taxon>
        <taxon>Ecdysozoa</taxon>
        <taxon>Arthropoda</taxon>
        <taxon>Hexapoda</taxon>
        <taxon>Collembola</taxon>
        <taxon>Entomobryomorpha</taxon>
        <taxon>Entomobryoidea</taxon>
        <taxon>Orchesellidae</taxon>
        <taxon>Orchesellinae</taxon>
        <taxon>Orchesella</taxon>
    </lineage>
</organism>
<dbReference type="GO" id="GO:0016705">
    <property type="term" value="F:oxidoreductase activity, acting on paired donors, with incorporation or reduction of molecular oxygen"/>
    <property type="evidence" value="ECO:0007669"/>
    <property type="project" value="InterPro"/>
</dbReference>
<name>A0A1D2M6F1_ORCCI</name>
<accession>A0A1D2M6F1</accession>
<dbReference type="InterPro" id="IPR036396">
    <property type="entry name" value="Cyt_P450_sf"/>
</dbReference>
<reference evidence="2 3" key="1">
    <citation type="journal article" date="2016" name="Genome Biol. Evol.">
        <title>Gene Family Evolution Reflects Adaptation to Soil Environmental Stressors in the Genome of the Collembolan Orchesella cincta.</title>
        <authorList>
            <person name="Faddeeva-Vakhrusheva A."/>
            <person name="Derks M.F."/>
            <person name="Anvar S.Y."/>
            <person name="Agamennone V."/>
            <person name="Suring W."/>
            <person name="Smit S."/>
            <person name="van Straalen N.M."/>
            <person name="Roelofs D."/>
        </authorList>
    </citation>
    <scope>NUCLEOTIDE SEQUENCE [LARGE SCALE GENOMIC DNA]</scope>
    <source>
        <tissue evidence="2">Mixed pool</tissue>
    </source>
</reference>
<dbReference type="GO" id="GO:0004497">
    <property type="term" value="F:monooxygenase activity"/>
    <property type="evidence" value="ECO:0007669"/>
    <property type="project" value="UniProtKB-KW"/>
</dbReference>